<sequence length="235" mass="27200">MIAIINDWLFSLTLLYSINTLANSTLITVIGTAVDHQTKQPLYQEHHQLNINQLTQLPITDTVKYYGPNDQLLAKKTVNYKLPKTPSIEFIDYRLNYQQRSQVIDNTIIITEKVENKIITSTQTLLDKNTIVDAGFDSMIKLNWQPLTQGKAIKFRFIALFNGKSYGFLAKKIQQTETTVSFRLALDNMLLRWIADPIEVTYNKQTKRLLRYQGISNLLKNPDENYVVDISYTYQ</sequence>
<dbReference type="RefSeq" id="WP_274692082.1">
    <property type="nucleotide sequence ID" value="NZ_JAPMOU010000085.1"/>
</dbReference>
<evidence type="ECO:0000313" key="2">
    <source>
        <dbReference type="Proteomes" id="UP001528823"/>
    </source>
</evidence>
<gene>
    <name evidence="1" type="ORF">ORQ98_27820</name>
</gene>
<dbReference type="EMBL" id="JAPMOU010000085">
    <property type="protein sequence ID" value="MDE1465778.1"/>
    <property type="molecule type" value="Genomic_DNA"/>
</dbReference>
<evidence type="ECO:0000313" key="1">
    <source>
        <dbReference type="EMBL" id="MDE1465778.1"/>
    </source>
</evidence>
<reference evidence="1 2" key="1">
    <citation type="submission" date="2022-11" db="EMBL/GenBank/DDBJ databases">
        <title>Spartinivicinus poritis sp. nov., isolated from scleractinian coral Porites lutea.</title>
        <authorList>
            <person name="Zhang G."/>
            <person name="Cai L."/>
            <person name="Wei Q."/>
        </authorList>
    </citation>
    <scope>NUCLEOTIDE SEQUENCE [LARGE SCALE GENOMIC DNA]</scope>
    <source>
        <strain evidence="1 2">A2-2</strain>
    </source>
</reference>
<proteinExistence type="predicted"/>
<organism evidence="1 2">
    <name type="scientific">Spartinivicinus poritis</name>
    <dbReference type="NCBI Taxonomy" id="2994640"/>
    <lineage>
        <taxon>Bacteria</taxon>
        <taxon>Pseudomonadati</taxon>
        <taxon>Pseudomonadota</taxon>
        <taxon>Gammaproteobacteria</taxon>
        <taxon>Oceanospirillales</taxon>
        <taxon>Zooshikellaceae</taxon>
        <taxon>Spartinivicinus</taxon>
    </lineage>
</organism>
<keyword evidence="2" id="KW-1185">Reference proteome</keyword>
<comment type="caution">
    <text evidence="1">The sequence shown here is derived from an EMBL/GenBank/DDBJ whole genome shotgun (WGS) entry which is preliminary data.</text>
</comment>
<dbReference type="Proteomes" id="UP001528823">
    <property type="component" value="Unassembled WGS sequence"/>
</dbReference>
<protein>
    <submittedName>
        <fullName evidence="1">Uncharacterized protein</fullName>
    </submittedName>
</protein>
<name>A0ABT5UK59_9GAMM</name>
<accession>A0ABT5UK59</accession>